<evidence type="ECO:0000313" key="3">
    <source>
        <dbReference type="Proteomes" id="UP001155034"/>
    </source>
</evidence>
<organism evidence="2 3">
    <name type="scientific">Salinibacter ruber</name>
    <dbReference type="NCBI Taxonomy" id="146919"/>
    <lineage>
        <taxon>Bacteria</taxon>
        <taxon>Pseudomonadati</taxon>
        <taxon>Rhodothermota</taxon>
        <taxon>Rhodothermia</taxon>
        <taxon>Rhodothermales</taxon>
        <taxon>Salinibacteraceae</taxon>
        <taxon>Salinibacter</taxon>
    </lineage>
</organism>
<comment type="caution">
    <text evidence="2">The sequence shown here is derived from an EMBL/GenBank/DDBJ whole genome shotgun (WGS) entry which is preliminary data.</text>
</comment>
<reference evidence="2" key="1">
    <citation type="submission" date="2022-08" db="EMBL/GenBank/DDBJ databases">
        <title>Genomic Encyclopedia of Type Strains, Phase V (KMG-V): Genome sequencing to study the core and pangenomes of soil and plant-associated prokaryotes.</title>
        <authorList>
            <person name="Whitman W."/>
        </authorList>
    </citation>
    <scope>NUCLEOTIDE SEQUENCE</scope>
    <source>
        <strain evidence="2">SP2016B</strain>
    </source>
</reference>
<protein>
    <submittedName>
        <fullName evidence="2">Uncharacterized protein</fullName>
    </submittedName>
</protein>
<proteinExistence type="predicted"/>
<dbReference type="RefSeq" id="WP_183957665.1">
    <property type="nucleotide sequence ID" value="NZ_JACIFC010000014.1"/>
</dbReference>
<dbReference type="AlphaFoldDB" id="A0A9X2U4U2"/>
<evidence type="ECO:0000313" key="2">
    <source>
        <dbReference type="EMBL" id="MCS3866698.1"/>
    </source>
</evidence>
<evidence type="ECO:0000256" key="1">
    <source>
        <dbReference type="SAM" id="MobiDB-lite"/>
    </source>
</evidence>
<name>A0A9X2U4U2_9BACT</name>
<dbReference type="EMBL" id="JANTYZ010000018">
    <property type="protein sequence ID" value="MCS3866698.1"/>
    <property type="molecule type" value="Genomic_DNA"/>
</dbReference>
<accession>A0A9X2U4U2</accession>
<dbReference type="Proteomes" id="UP001155034">
    <property type="component" value="Unassembled WGS sequence"/>
</dbReference>
<sequence length="259" mass="27562">MAEESLRHSTYKDLSAFLRGVSTGWDLRAPLAAKAGIVLCWAGARLGTRLGPDTWEELQGLLRALLGTESLGRSLCLAEKHVLAALTAEGSPEGSSEGSSKDPTLGLIGRRGPGREVRRRLAEGGKQSSGVTFKISGRRLCAIDRATGQEGFGSRSDYIRTVALGQNRHREALVKGAATLFWARSHVGEEIGPAEWLRLDGLLREHAGTYLFPSRCLPEISPDITSETGPGGQSLWQAGAHLLASSPEAISTETGLPLG</sequence>
<gene>
    <name evidence="2" type="ORF">GGP82_003278</name>
</gene>
<feature type="region of interest" description="Disordered" evidence="1">
    <location>
        <begin position="88"/>
        <end position="129"/>
    </location>
</feature>
<feature type="compositionally biased region" description="Low complexity" evidence="1">
    <location>
        <begin position="89"/>
        <end position="98"/>
    </location>
</feature>
<feature type="compositionally biased region" description="Basic and acidic residues" evidence="1">
    <location>
        <begin position="113"/>
        <end position="123"/>
    </location>
</feature>